<dbReference type="AlphaFoldDB" id="A0A2P8FMT0"/>
<proteinExistence type="predicted"/>
<evidence type="ECO:0000313" key="2">
    <source>
        <dbReference type="Proteomes" id="UP000240978"/>
    </source>
</evidence>
<dbReference type="RefSeq" id="WP_106605591.1">
    <property type="nucleotide sequence ID" value="NZ_PYGK01000019.1"/>
</dbReference>
<comment type="caution">
    <text evidence="1">The sequence shown here is derived from an EMBL/GenBank/DDBJ whole genome shotgun (WGS) entry which is preliminary data.</text>
</comment>
<sequence length="165" mass="19214">MDTLKLSDLIGQEIAGVRFCYSPENDDEYSVQSFYTYIKLNNNSIIDIPNDDDDEYVRLTPESQAYFQERFDNGKAISDEGAKCLIGQTIVDFLFCYENDERDYERAAYIRLSNGYYFTERNFAPMGIYVGIRVFDEQQFLEEKDRLADKSGITIRSFLENRTVG</sequence>
<dbReference type="OrthoDB" id="675210at2"/>
<evidence type="ECO:0000313" key="1">
    <source>
        <dbReference type="EMBL" id="PSL23026.1"/>
    </source>
</evidence>
<name>A0A2P8FMT0_9BACT</name>
<dbReference type="EMBL" id="PYGK01000019">
    <property type="protein sequence ID" value="PSL23026.1"/>
    <property type="molecule type" value="Genomic_DNA"/>
</dbReference>
<gene>
    <name evidence="1" type="ORF">CLV42_11946</name>
</gene>
<protein>
    <submittedName>
        <fullName evidence="1">Uncharacterized protein</fullName>
    </submittedName>
</protein>
<accession>A0A2P8FMT0</accession>
<keyword evidence="2" id="KW-1185">Reference proteome</keyword>
<organism evidence="1 2">
    <name type="scientific">Chitinophaga ginsengisoli</name>
    <dbReference type="NCBI Taxonomy" id="363837"/>
    <lineage>
        <taxon>Bacteria</taxon>
        <taxon>Pseudomonadati</taxon>
        <taxon>Bacteroidota</taxon>
        <taxon>Chitinophagia</taxon>
        <taxon>Chitinophagales</taxon>
        <taxon>Chitinophagaceae</taxon>
        <taxon>Chitinophaga</taxon>
    </lineage>
</organism>
<reference evidence="1 2" key="1">
    <citation type="submission" date="2018-03" db="EMBL/GenBank/DDBJ databases">
        <title>Genomic Encyclopedia of Archaeal and Bacterial Type Strains, Phase II (KMG-II): from individual species to whole genera.</title>
        <authorList>
            <person name="Goeker M."/>
        </authorList>
    </citation>
    <scope>NUCLEOTIDE SEQUENCE [LARGE SCALE GENOMIC DNA]</scope>
    <source>
        <strain evidence="1 2">DSM 18107</strain>
    </source>
</reference>
<dbReference type="Proteomes" id="UP000240978">
    <property type="component" value="Unassembled WGS sequence"/>
</dbReference>